<organism evidence="2 3">
    <name type="scientific">Lysobacter arvi</name>
    <dbReference type="NCBI Taxonomy" id="3038776"/>
    <lineage>
        <taxon>Bacteria</taxon>
        <taxon>Pseudomonadati</taxon>
        <taxon>Pseudomonadota</taxon>
        <taxon>Gammaproteobacteria</taxon>
        <taxon>Lysobacterales</taxon>
        <taxon>Lysobacteraceae</taxon>
        <taxon>Lysobacter</taxon>
    </lineage>
</organism>
<dbReference type="EMBL" id="JARUHG010000003">
    <property type="protein sequence ID" value="MDR0183741.1"/>
    <property type="molecule type" value="Genomic_DNA"/>
</dbReference>
<name>A0ABU1CFM1_9GAMM</name>
<evidence type="ECO:0000313" key="3">
    <source>
        <dbReference type="Proteomes" id="UP001233535"/>
    </source>
</evidence>
<feature type="compositionally biased region" description="Basic and acidic residues" evidence="1">
    <location>
        <begin position="118"/>
        <end position="127"/>
    </location>
</feature>
<accession>A0ABU1CFM1</accession>
<evidence type="ECO:0000313" key="2">
    <source>
        <dbReference type="EMBL" id="MDR0183741.1"/>
    </source>
</evidence>
<proteinExistence type="predicted"/>
<keyword evidence="3" id="KW-1185">Reference proteome</keyword>
<protein>
    <submittedName>
        <fullName evidence="2">Uncharacterized protein</fullName>
    </submittedName>
</protein>
<feature type="region of interest" description="Disordered" evidence="1">
    <location>
        <begin position="1"/>
        <end position="21"/>
    </location>
</feature>
<evidence type="ECO:0000256" key="1">
    <source>
        <dbReference type="SAM" id="MobiDB-lite"/>
    </source>
</evidence>
<dbReference type="Proteomes" id="UP001233535">
    <property type="component" value="Unassembled WGS sequence"/>
</dbReference>
<sequence>MSRNSKAKRDARKKKEPARPIRRLGAALQPHAQLLDADDNAIGGVGWRDGEWLLVLGSQVAARSDSAAMALAMLRHVVAVQERAGREVRLEASAPLLHAAGREAAALGRTLEEHLAALEQERVERDPPAPVSTPSLPH</sequence>
<feature type="region of interest" description="Disordered" evidence="1">
    <location>
        <begin position="118"/>
        <end position="138"/>
    </location>
</feature>
<gene>
    <name evidence="2" type="ORF">P8609_12300</name>
</gene>
<reference evidence="2 3" key="1">
    <citation type="submission" date="2023-04" db="EMBL/GenBank/DDBJ databases">
        <title>Lysobacter sp. strain UC isolated from soil sample.</title>
        <authorList>
            <person name="Choksket S."/>
            <person name="Harshvardhan F."/>
            <person name="Rana R."/>
            <person name="Patil P.B."/>
            <person name="Korpole S."/>
        </authorList>
    </citation>
    <scope>NUCLEOTIDE SEQUENCE [LARGE SCALE GENOMIC DNA]</scope>
    <source>
        <strain evidence="2 3">UC</strain>
    </source>
</reference>
<dbReference type="RefSeq" id="WP_309262863.1">
    <property type="nucleotide sequence ID" value="NZ_JARUHG010000003.1"/>
</dbReference>
<comment type="caution">
    <text evidence="2">The sequence shown here is derived from an EMBL/GenBank/DDBJ whole genome shotgun (WGS) entry which is preliminary data.</text>
</comment>
<feature type="compositionally biased region" description="Pro residues" evidence="1">
    <location>
        <begin position="128"/>
        <end position="138"/>
    </location>
</feature>